<name>A0A915CVY8_9BILA</name>
<organism evidence="1 2">
    <name type="scientific">Ditylenchus dipsaci</name>
    <dbReference type="NCBI Taxonomy" id="166011"/>
    <lineage>
        <taxon>Eukaryota</taxon>
        <taxon>Metazoa</taxon>
        <taxon>Ecdysozoa</taxon>
        <taxon>Nematoda</taxon>
        <taxon>Chromadorea</taxon>
        <taxon>Rhabditida</taxon>
        <taxon>Tylenchina</taxon>
        <taxon>Tylenchomorpha</taxon>
        <taxon>Sphaerularioidea</taxon>
        <taxon>Anguinidae</taxon>
        <taxon>Anguininae</taxon>
        <taxon>Ditylenchus</taxon>
    </lineage>
</organism>
<sequence length="443" mass="51171">MPTVEEKMDKFKNLRITDRNYDAIKNMHHNWYYTAIKDLLVSWANSFTRSFPKVYEQKRLARCLDKIEDKKDLMESAKCVVGARKRHMAIKLKKYSAPSNPSNLIFLPENDTPEVKDTRTTEGKKVQWVGSLQVLLKGKSREVPRIISTQSNGHQTSGWPQEKEELNFLKGSNKPAILTDLSSVSGKTTLIGKQNEKIGRQRIGKPKHKRLDKYSNDSYRRRAKRISNRLKEKEFEENNNGVDMEERIFKRLKPDINGENMFKVQSRRELDGLIAKNDKSVISRVSQLIHQLAAPSATNETMETKQTWSKTFGSLTKLHNLDEKRKKLPSAWYDGVSETDRQNVISMLMDVSRTTQEVDKGIGILEEMHLSSADVGTPIVDATERVVNAFQSVEDSFCVRQRREIRQNGYSFLKKAQMEQLIRDQKVSNPEEIDLSMWIFTTK</sequence>
<protein>
    <submittedName>
        <fullName evidence="2">Uncharacterized protein</fullName>
    </submittedName>
</protein>
<dbReference type="Proteomes" id="UP000887574">
    <property type="component" value="Unplaced"/>
</dbReference>
<evidence type="ECO:0000313" key="1">
    <source>
        <dbReference type="Proteomes" id="UP000887574"/>
    </source>
</evidence>
<dbReference type="WBParaSite" id="jg12935">
    <property type="protein sequence ID" value="jg12935"/>
    <property type="gene ID" value="jg12935"/>
</dbReference>
<dbReference type="AlphaFoldDB" id="A0A915CVY8"/>
<reference evidence="2" key="1">
    <citation type="submission" date="2022-11" db="UniProtKB">
        <authorList>
            <consortium name="WormBaseParasite"/>
        </authorList>
    </citation>
    <scope>IDENTIFICATION</scope>
</reference>
<dbReference type="PANTHER" id="PTHR21523">
    <property type="match status" value="1"/>
</dbReference>
<keyword evidence="1" id="KW-1185">Reference proteome</keyword>
<evidence type="ECO:0000313" key="2">
    <source>
        <dbReference type="WBParaSite" id="jg12935"/>
    </source>
</evidence>
<dbReference type="PANTHER" id="PTHR21523:SF46">
    <property type="entry name" value="MLT-TEN (MLT-10) RELATED"/>
    <property type="match status" value="1"/>
</dbReference>
<proteinExistence type="predicted"/>
<accession>A0A915CVY8</accession>